<dbReference type="InterPro" id="IPR036400">
    <property type="entry name" value="Cyt_B5-like_heme/steroid_sf"/>
</dbReference>
<evidence type="ECO:0000256" key="1">
    <source>
        <dbReference type="ARBA" id="ARBA00022617"/>
    </source>
</evidence>
<dbReference type="SMART" id="SM01117">
    <property type="entry name" value="Cyt-b5"/>
    <property type="match status" value="1"/>
</dbReference>
<dbReference type="GeneID" id="22579508"/>
<evidence type="ECO:0000256" key="4">
    <source>
        <dbReference type="ARBA" id="ARBA00038168"/>
    </source>
</evidence>
<dbReference type="InterPro" id="IPR001199">
    <property type="entry name" value="Cyt_B5-like_heme/steroid-bd"/>
</dbReference>
<dbReference type="GO" id="GO:0016020">
    <property type="term" value="C:membrane"/>
    <property type="evidence" value="ECO:0007669"/>
    <property type="project" value="TreeGrafter"/>
</dbReference>
<evidence type="ECO:0000259" key="5">
    <source>
        <dbReference type="PROSITE" id="PS50255"/>
    </source>
</evidence>
<dbReference type="PANTHER" id="PTHR19359:SF95">
    <property type="entry name" value="CYTOCHROME B5 TYPE B"/>
    <property type="match status" value="1"/>
</dbReference>
<gene>
    <name evidence="6" type="ORF">LPMP_354800</name>
</gene>
<dbReference type="SUPFAM" id="SSF55856">
    <property type="entry name" value="Cytochrome b5-like heme/steroid binding domain"/>
    <property type="match status" value="1"/>
</dbReference>
<evidence type="ECO:0000256" key="2">
    <source>
        <dbReference type="ARBA" id="ARBA00022723"/>
    </source>
</evidence>
<dbReference type="GO" id="GO:0046872">
    <property type="term" value="F:metal ion binding"/>
    <property type="evidence" value="ECO:0007669"/>
    <property type="project" value="UniProtKB-KW"/>
</dbReference>
<dbReference type="InterPro" id="IPR050668">
    <property type="entry name" value="Cytochrome_b5"/>
</dbReference>
<dbReference type="PANTHER" id="PTHR19359">
    <property type="entry name" value="CYTOCHROME B5"/>
    <property type="match status" value="1"/>
</dbReference>
<feature type="domain" description="Cytochrome b5 heme-binding" evidence="5">
    <location>
        <begin position="1"/>
        <end position="78"/>
    </location>
</feature>
<keyword evidence="1" id="KW-0349">Heme</keyword>
<dbReference type="VEuPathDB" id="TriTrypDB:LPAL13_350056200"/>
<protein>
    <submittedName>
        <fullName evidence="6">Cytochrome b5 1, putative</fullName>
    </submittedName>
</protein>
<dbReference type="GO" id="GO:0020037">
    <property type="term" value="F:heme binding"/>
    <property type="evidence" value="ECO:0007669"/>
    <property type="project" value="TreeGrafter"/>
</dbReference>
<dbReference type="Proteomes" id="UP000063063">
    <property type="component" value="Chromosome 35"/>
</dbReference>
<dbReference type="Pfam" id="PF00173">
    <property type="entry name" value="Cyt-b5"/>
    <property type="match status" value="1"/>
</dbReference>
<keyword evidence="3" id="KW-0408">Iron</keyword>
<evidence type="ECO:0000256" key="3">
    <source>
        <dbReference type="ARBA" id="ARBA00023004"/>
    </source>
</evidence>
<dbReference type="RefSeq" id="XP_010703411.1">
    <property type="nucleotide sequence ID" value="XM_010705109.1"/>
</dbReference>
<evidence type="ECO:0000313" key="6">
    <source>
        <dbReference type="EMBL" id="AIO02611.1"/>
    </source>
</evidence>
<reference evidence="6 7" key="1">
    <citation type="journal article" date="2015" name="Sci. Rep.">
        <title>The genome of Leishmania panamensis: insights into genomics of the L. (Viannia) subgenus.</title>
        <authorList>
            <person name="Llanes A."/>
            <person name="Restrepo C.M."/>
            <person name="Vecchio G.D."/>
            <person name="Anguizola F.J."/>
            <person name="Lleonart R."/>
        </authorList>
    </citation>
    <scope>NUCLEOTIDE SEQUENCE [LARGE SCALE GENOMIC DNA]</scope>
    <source>
        <strain evidence="6 7">MHOM/PA/94/PSC-1</strain>
    </source>
</reference>
<dbReference type="Gene3D" id="3.10.120.10">
    <property type="entry name" value="Cytochrome b5-like heme/steroid binding domain"/>
    <property type="match status" value="1"/>
</dbReference>
<dbReference type="eggNOG" id="KOG0537">
    <property type="taxonomic scope" value="Eukaryota"/>
</dbReference>
<dbReference type="AlphaFoldDB" id="A0A088S327"/>
<sequence>MKEYTREEVATHCTLEDCWVIVDGHIYHLDVEFITTLHPGGQIVLESAGKDGSVMFHDHHSLERVKPILEEYLIGKLREYHS</sequence>
<proteinExistence type="inferred from homology"/>
<dbReference type="PROSITE" id="PS50255">
    <property type="entry name" value="CYTOCHROME_B5_2"/>
    <property type="match status" value="1"/>
</dbReference>
<organism evidence="6 7">
    <name type="scientific">Leishmania panamensis</name>
    <dbReference type="NCBI Taxonomy" id="5679"/>
    <lineage>
        <taxon>Eukaryota</taxon>
        <taxon>Discoba</taxon>
        <taxon>Euglenozoa</taxon>
        <taxon>Kinetoplastea</taxon>
        <taxon>Metakinetoplastina</taxon>
        <taxon>Trypanosomatida</taxon>
        <taxon>Trypanosomatidae</taxon>
        <taxon>Leishmaniinae</taxon>
        <taxon>Leishmania</taxon>
        <taxon>Leishmania guyanensis species complex</taxon>
    </lineage>
</organism>
<dbReference type="EMBL" id="CP009404">
    <property type="protein sequence ID" value="AIO02611.1"/>
    <property type="molecule type" value="Genomic_DNA"/>
</dbReference>
<comment type="similarity">
    <text evidence="4">Belongs to the cytochrome b5 family.</text>
</comment>
<evidence type="ECO:0000313" key="7">
    <source>
        <dbReference type="Proteomes" id="UP000063063"/>
    </source>
</evidence>
<dbReference type="KEGG" id="lpan:LPMP_354800"/>
<keyword evidence="7" id="KW-1185">Reference proteome</keyword>
<keyword evidence="2" id="KW-0479">Metal-binding</keyword>
<dbReference type="OrthoDB" id="260519at2759"/>
<name>A0A088S327_LEIPA</name>
<dbReference type="VEuPathDB" id="TriTrypDB:LPMP_354800"/>
<accession>A0A088S327</accession>